<evidence type="ECO:0008006" key="4">
    <source>
        <dbReference type="Google" id="ProtNLM"/>
    </source>
</evidence>
<evidence type="ECO:0000313" key="3">
    <source>
        <dbReference type="Proteomes" id="UP000755654"/>
    </source>
</evidence>
<keyword evidence="1" id="KW-0812">Transmembrane</keyword>
<feature type="transmembrane region" description="Helical" evidence="1">
    <location>
        <begin position="80"/>
        <end position="99"/>
    </location>
</feature>
<keyword evidence="1" id="KW-1133">Transmembrane helix</keyword>
<dbReference type="RefSeq" id="WP_215880729.1">
    <property type="nucleotide sequence ID" value="NZ_JAAOMP010000134.1"/>
</dbReference>
<name>A0ABS6A217_9PROT</name>
<reference evidence="2 3" key="1">
    <citation type="journal article" date="2021" name="ISME J.">
        <title>Genomic evolution of the class Acidithiobacillia: deep-branching Proteobacteria living in extreme acidic conditions.</title>
        <authorList>
            <person name="Moya-Beltran A."/>
            <person name="Beard S."/>
            <person name="Rojas-Villalobos C."/>
            <person name="Issotta F."/>
            <person name="Gallardo Y."/>
            <person name="Ulloa R."/>
            <person name="Giaveno A."/>
            <person name="Degli Esposti M."/>
            <person name="Johnson D.B."/>
            <person name="Quatrini R."/>
        </authorList>
    </citation>
    <scope>NUCLEOTIDE SEQUENCE [LARGE SCALE GENOMIC DNA]</scope>
    <source>
        <strain evidence="2 3">RW2</strain>
    </source>
</reference>
<dbReference type="EMBL" id="JAAOMP010000134">
    <property type="protein sequence ID" value="MBU2760969.1"/>
    <property type="molecule type" value="Genomic_DNA"/>
</dbReference>
<comment type="caution">
    <text evidence="2">The sequence shown here is derived from an EMBL/GenBank/DDBJ whole genome shotgun (WGS) entry which is preliminary data.</text>
</comment>
<keyword evidence="3" id="KW-1185">Reference proteome</keyword>
<gene>
    <name evidence="2" type="ORF">HAP95_12560</name>
</gene>
<protein>
    <recommendedName>
        <fullName evidence="4">Magnesium transporter</fullName>
    </recommendedName>
</protein>
<organism evidence="2 3">
    <name type="scientific">Acidithiobacillus sulfurivorans</name>
    <dbReference type="NCBI Taxonomy" id="1958756"/>
    <lineage>
        <taxon>Bacteria</taxon>
        <taxon>Pseudomonadati</taxon>
        <taxon>Pseudomonadota</taxon>
        <taxon>Acidithiobacillia</taxon>
        <taxon>Acidithiobacillales</taxon>
        <taxon>Acidithiobacillaceae</taxon>
        <taxon>Acidithiobacillus</taxon>
    </lineage>
</organism>
<dbReference type="Proteomes" id="UP000755654">
    <property type="component" value="Unassembled WGS sequence"/>
</dbReference>
<keyword evidence="1" id="KW-0472">Membrane</keyword>
<proteinExistence type="predicted"/>
<sequence length="163" mass="18344">MPKLDQNAQAPQKKRIFLTLEPERRLSRWIMGVGAARGTAQTVRQFQDTMLHGDEKHRYWVASLPQKDRDHLARHVRAEAFIYIVIGLFLGGAAFVSGVNDGLSGQVSGGLFWLFMGFLASLMGLWVGVVKFWQAHNVQRAAHIRLLDFLKHRADTGGGHGRR</sequence>
<feature type="transmembrane region" description="Helical" evidence="1">
    <location>
        <begin position="111"/>
        <end position="133"/>
    </location>
</feature>
<evidence type="ECO:0000313" key="2">
    <source>
        <dbReference type="EMBL" id="MBU2760969.1"/>
    </source>
</evidence>
<evidence type="ECO:0000256" key="1">
    <source>
        <dbReference type="SAM" id="Phobius"/>
    </source>
</evidence>
<accession>A0ABS6A217</accession>